<feature type="compositionally biased region" description="Low complexity" evidence="1">
    <location>
        <begin position="1"/>
        <end position="23"/>
    </location>
</feature>
<feature type="region of interest" description="Disordered" evidence="1">
    <location>
        <begin position="131"/>
        <end position="151"/>
    </location>
</feature>
<feature type="compositionally biased region" description="Low complexity" evidence="1">
    <location>
        <begin position="41"/>
        <end position="50"/>
    </location>
</feature>
<accession>A0A6J4SK14</accession>
<reference evidence="2" key="1">
    <citation type="submission" date="2020-02" db="EMBL/GenBank/DDBJ databases">
        <authorList>
            <person name="Meier V. D."/>
        </authorList>
    </citation>
    <scope>NUCLEOTIDE SEQUENCE</scope>
    <source>
        <strain evidence="2">AVDCRST_MAG30</strain>
    </source>
</reference>
<organism evidence="2">
    <name type="scientific">uncultured Solirubrobacteraceae bacterium</name>
    <dbReference type="NCBI Taxonomy" id="1162706"/>
    <lineage>
        <taxon>Bacteria</taxon>
        <taxon>Bacillati</taxon>
        <taxon>Actinomycetota</taxon>
        <taxon>Thermoleophilia</taxon>
        <taxon>Solirubrobacterales</taxon>
        <taxon>Solirubrobacteraceae</taxon>
        <taxon>environmental samples</taxon>
    </lineage>
</organism>
<gene>
    <name evidence="2" type="ORF">AVDCRST_MAG30-1561</name>
</gene>
<feature type="compositionally biased region" description="Low complexity" evidence="1">
    <location>
        <begin position="59"/>
        <end position="80"/>
    </location>
</feature>
<evidence type="ECO:0000313" key="2">
    <source>
        <dbReference type="EMBL" id="CAA9494299.1"/>
    </source>
</evidence>
<sequence>CTGMSSRSIACSSSPSSSQCESSAGKVEMTTASAANTLSASSMAVSGSASPTVPVTSNPSAASPSSARSSRARAAFIAPSESDTRWRRRELSAGATTAISAGGAPAFSCTKAWSPGQGQVRLARTRIRCIPPMEHRRRRRTRKRAPPSETR</sequence>
<feature type="non-terminal residue" evidence="2">
    <location>
        <position position="1"/>
    </location>
</feature>
<dbReference type="AlphaFoldDB" id="A0A6J4SK14"/>
<proteinExistence type="predicted"/>
<feature type="region of interest" description="Disordered" evidence="1">
    <location>
        <begin position="1"/>
        <end position="29"/>
    </location>
</feature>
<feature type="region of interest" description="Disordered" evidence="1">
    <location>
        <begin position="41"/>
        <end position="87"/>
    </location>
</feature>
<dbReference type="EMBL" id="CADCVS010000214">
    <property type="protein sequence ID" value="CAA9494299.1"/>
    <property type="molecule type" value="Genomic_DNA"/>
</dbReference>
<protein>
    <submittedName>
        <fullName evidence="2">Uncharacterized protein</fullName>
    </submittedName>
</protein>
<name>A0A6J4SK14_9ACTN</name>
<feature type="non-terminal residue" evidence="2">
    <location>
        <position position="151"/>
    </location>
</feature>
<feature type="compositionally biased region" description="Basic residues" evidence="1">
    <location>
        <begin position="135"/>
        <end position="145"/>
    </location>
</feature>
<evidence type="ECO:0000256" key="1">
    <source>
        <dbReference type="SAM" id="MobiDB-lite"/>
    </source>
</evidence>